<keyword evidence="7 10" id="KW-0732">Signal</keyword>
<organism evidence="11 12">
    <name type="scientific">Tupaia chinensis</name>
    <name type="common">Chinese tree shrew</name>
    <name type="synonym">Tupaia belangeri chinensis</name>
    <dbReference type="NCBI Taxonomy" id="246437"/>
    <lineage>
        <taxon>Eukaryota</taxon>
        <taxon>Metazoa</taxon>
        <taxon>Chordata</taxon>
        <taxon>Craniata</taxon>
        <taxon>Vertebrata</taxon>
        <taxon>Euteleostomi</taxon>
        <taxon>Mammalia</taxon>
        <taxon>Eutheria</taxon>
        <taxon>Euarchontoglires</taxon>
        <taxon>Scandentia</taxon>
        <taxon>Tupaiidae</taxon>
        <taxon>Tupaia</taxon>
    </lineage>
</organism>
<evidence type="ECO:0000256" key="4">
    <source>
        <dbReference type="ARBA" id="ARBA00020365"/>
    </source>
</evidence>
<keyword evidence="5" id="KW-0964">Secreted</keyword>
<dbReference type="STRING" id="246437.L9JF63"/>
<dbReference type="FunCoup" id="L9JF63">
    <property type="interactions" value="10"/>
</dbReference>
<dbReference type="OrthoDB" id="9944258at2759"/>
<name>L9JF63_TUPCH</name>
<evidence type="ECO:0000256" key="10">
    <source>
        <dbReference type="SAM" id="SignalP"/>
    </source>
</evidence>
<comment type="function">
    <text evidence="1">Could coordinate an aspect of bone turnover.</text>
</comment>
<dbReference type="InterPro" id="IPR010892">
    <property type="entry name" value="Spp-24"/>
</dbReference>
<keyword evidence="6" id="KW-0597">Phosphoprotein</keyword>
<comment type="subcellular location">
    <subcellularLocation>
        <location evidence="2">Secreted</location>
    </subcellularLocation>
</comment>
<proteinExistence type="inferred from homology"/>
<reference evidence="12" key="1">
    <citation type="submission" date="2012-07" db="EMBL/GenBank/DDBJ databases">
        <title>Genome of the Chinese tree shrew, a rising model animal genetically related to primates.</title>
        <authorList>
            <person name="Zhang G."/>
            <person name="Fan Y."/>
            <person name="Yao Y."/>
            <person name="Huang Z."/>
        </authorList>
    </citation>
    <scope>NUCLEOTIDE SEQUENCE [LARGE SCALE GENOMIC DNA]</scope>
</reference>
<feature type="chain" id="PRO_5003999200" description="Secreted phosphoprotein 24" evidence="10">
    <location>
        <begin position="24"/>
        <end position="139"/>
    </location>
</feature>
<reference evidence="12" key="2">
    <citation type="journal article" date="2013" name="Nat. Commun.">
        <title>Genome of the Chinese tree shrew.</title>
        <authorList>
            <person name="Fan Y."/>
            <person name="Huang Z.Y."/>
            <person name="Cao C.C."/>
            <person name="Chen C.S."/>
            <person name="Chen Y.X."/>
            <person name="Fan D.D."/>
            <person name="He J."/>
            <person name="Hou H.L."/>
            <person name="Hu L."/>
            <person name="Hu X.T."/>
            <person name="Jiang X.T."/>
            <person name="Lai R."/>
            <person name="Lang Y.S."/>
            <person name="Liang B."/>
            <person name="Liao S.G."/>
            <person name="Mu D."/>
            <person name="Ma Y.Y."/>
            <person name="Niu Y.Y."/>
            <person name="Sun X.Q."/>
            <person name="Xia J.Q."/>
            <person name="Xiao J."/>
            <person name="Xiong Z.Q."/>
            <person name="Xu L."/>
            <person name="Yang L."/>
            <person name="Zhang Y."/>
            <person name="Zhao W."/>
            <person name="Zhao X.D."/>
            <person name="Zheng Y.T."/>
            <person name="Zhou J.M."/>
            <person name="Zhu Y.B."/>
            <person name="Zhang G.J."/>
            <person name="Wang J."/>
            <person name="Yao Y.G."/>
        </authorList>
    </citation>
    <scope>NUCLEOTIDE SEQUENCE [LARGE SCALE GENOMIC DNA]</scope>
</reference>
<sequence>MEKMVMIILIMFSLGINYRPCTGFPRYADPLVDEAFNASVKEANARLQHPFIFRPYRSSLIDVSVPEDNSLKLIFVFGMQKTVCRKDSEADPFTCEFHGRGFQDRAHCASNTKVYEKRVTYLNIDCHLIPLTSSDFSSP</sequence>
<accession>L9JF63</accession>
<evidence type="ECO:0000256" key="2">
    <source>
        <dbReference type="ARBA" id="ARBA00004613"/>
    </source>
</evidence>
<dbReference type="Gene3D" id="3.10.450.10">
    <property type="match status" value="1"/>
</dbReference>
<evidence type="ECO:0000256" key="3">
    <source>
        <dbReference type="ARBA" id="ARBA00008576"/>
    </source>
</evidence>
<dbReference type="EMBL" id="KB321011">
    <property type="protein sequence ID" value="ELW48954.1"/>
    <property type="molecule type" value="Genomic_DNA"/>
</dbReference>
<dbReference type="GO" id="GO:0005576">
    <property type="term" value="C:extracellular region"/>
    <property type="evidence" value="ECO:0007669"/>
    <property type="project" value="UniProtKB-SubCell"/>
</dbReference>
<dbReference type="InParanoid" id="L9JF63"/>
<evidence type="ECO:0000256" key="5">
    <source>
        <dbReference type="ARBA" id="ARBA00022525"/>
    </source>
</evidence>
<evidence type="ECO:0000256" key="8">
    <source>
        <dbReference type="ARBA" id="ARBA00023157"/>
    </source>
</evidence>
<evidence type="ECO:0000313" key="11">
    <source>
        <dbReference type="EMBL" id="ELW48954.1"/>
    </source>
</evidence>
<dbReference type="SUPFAM" id="SSF54403">
    <property type="entry name" value="Cystatin/monellin"/>
    <property type="match status" value="1"/>
</dbReference>
<evidence type="ECO:0000256" key="9">
    <source>
        <dbReference type="ARBA" id="ARBA00029627"/>
    </source>
</evidence>
<dbReference type="KEGG" id="tup:102503016"/>
<dbReference type="Pfam" id="PF07448">
    <property type="entry name" value="Spp-24"/>
    <property type="match status" value="1"/>
</dbReference>
<feature type="signal peptide" evidence="10">
    <location>
        <begin position="1"/>
        <end position="23"/>
    </location>
</feature>
<dbReference type="GO" id="GO:0046849">
    <property type="term" value="P:bone remodeling"/>
    <property type="evidence" value="ECO:0007669"/>
    <property type="project" value="InterPro"/>
</dbReference>
<evidence type="ECO:0000256" key="7">
    <source>
        <dbReference type="ARBA" id="ARBA00022729"/>
    </source>
</evidence>
<evidence type="ECO:0000313" key="12">
    <source>
        <dbReference type="Proteomes" id="UP000011518"/>
    </source>
</evidence>
<gene>
    <name evidence="11" type="ORF">TREES_T100016270</name>
</gene>
<dbReference type="InterPro" id="IPR046350">
    <property type="entry name" value="Cystatin_sf"/>
</dbReference>
<dbReference type="eggNOG" id="ENOG502S7TB">
    <property type="taxonomic scope" value="Eukaryota"/>
</dbReference>
<evidence type="ECO:0000256" key="1">
    <source>
        <dbReference type="ARBA" id="ARBA00002371"/>
    </source>
</evidence>
<protein>
    <recommendedName>
        <fullName evidence="4">Secreted phosphoprotein 24</fullName>
    </recommendedName>
    <alternativeName>
        <fullName evidence="9">Secreted phosphoprotein 2</fullName>
    </alternativeName>
</protein>
<dbReference type="PANTHER" id="PTHR15444:SF4">
    <property type="entry name" value="SECRETED PHOSPHOPROTEIN 24"/>
    <property type="match status" value="1"/>
</dbReference>
<dbReference type="PANTHER" id="PTHR15444">
    <property type="entry name" value="SECRETED PHOSPHOPROTEIN 24"/>
    <property type="match status" value="1"/>
</dbReference>
<keyword evidence="12" id="KW-1185">Reference proteome</keyword>
<evidence type="ECO:0000256" key="6">
    <source>
        <dbReference type="ARBA" id="ARBA00022553"/>
    </source>
</evidence>
<dbReference type="Proteomes" id="UP000011518">
    <property type="component" value="Unassembled WGS sequence"/>
</dbReference>
<keyword evidence="8" id="KW-1015">Disulfide bond</keyword>
<comment type="similarity">
    <text evidence="3">Belongs to the SPP2 family.</text>
</comment>
<dbReference type="AlphaFoldDB" id="L9JF63"/>